<organism evidence="1 2">
    <name type="scientific">Chlorella ohadii</name>
    <dbReference type="NCBI Taxonomy" id="2649997"/>
    <lineage>
        <taxon>Eukaryota</taxon>
        <taxon>Viridiplantae</taxon>
        <taxon>Chlorophyta</taxon>
        <taxon>core chlorophytes</taxon>
        <taxon>Trebouxiophyceae</taxon>
        <taxon>Chlorellales</taxon>
        <taxon>Chlorellaceae</taxon>
        <taxon>Chlorella clade</taxon>
        <taxon>Chlorella</taxon>
    </lineage>
</organism>
<gene>
    <name evidence="1" type="ORF">COHA_006853</name>
</gene>
<evidence type="ECO:0000313" key="2">
    <source>
        <dbReference type="Proteomes" id="UP001205105"/>
    </source>
</evidence>
<dbReference type="Gene3D" id="3.40.50.1000">
    <property type="entry name" value="HAD superfamily/HAD-like"/>
    <property type="match status" value="1"/>
</dbReference>
<dbReference type="EMBL" id="JADXDR010000101">
    <property type="protein sequence ID" value="KAI7839452.1"/>
    <property type="molecule type" value="Genomic_DNA"/>
</dbReference>
<keyword evidence="2" id="KW-1185">Reference proteome</keyword>
<comment type="caution">
    <text evidence="1">The sequence shown here is derived from an EMBL/GenBank/DDBJ whole genome shotgun (WGS) entry which is preliminary data.</text>
</comment>
<dbReference type="AlphaFoldDB" id="A0AAD5H4W6"/>
<dbReference type="PROSITE" id="PS01228">
    <property type="entry name" value="COF_1"/>
    <property type="match status" value="1"/>
</dbReference>
<proteinExistence type="predicted"/>
<dbReference type="InterPro" id="IPR006379">
    <property type="entry name" value="HAD-SF_hydro_IIB"/>
</dbReference>
<accession>A0AAD5H4W6</accession>
<reference evidence="1" key="1">
    <citation type="submission" date="2020-11" db="EMBL/GenBank/DDBJ databases">
        <title>Chlorella ohadii genome sequencing and assembly.</title>
        <authorList>
            <person name="Murik O."/>
            <person name="Treves H."/>
            <person name="Kedem I."/>
            <person name="Shotland Y."/>
            <person name="Kaplan A."/>
        </authorList>
    </citation>
    <scope>NUCLEOTIDE SEQUENCE</scope>
    <source>
        <strain evidence="1">1</strain>
    </source>
</reference>
<name>A0AAD5H4W6_9CHLO</name>
<dbReference type="PANTHER" id="PTHR10000:SF8">
    <property type="entry name" value="HAD SUPERFAMILY HYDROLASE-LIKE, TYPE 3"/>
    <property type="match status" value="1"/>
</dbReference>
<dbReference type="InterPro" id="IPR023214">
    <property type="entry name" value="HAD_sf"/>
</dbReference>
<evidence type="ECO:0008006" key="3">
    <source>
        <dbReference type="Google" id="ProtNLM"/>
    </source>
</evidence>
<dbReference type="Proteomes" id="UP001205105">
    <property type="component" value="Unassembled WGS sequence"/>
</dbReference>
<dbReference type="Pfam" id="PF08282">
    <property type="entry name" value="Hydrolase_3"/>
    <property type="match status" value="1"/>
</dbReference>
<dbReference type="GO" id="GO:0005829">
    <property type="term" value="C:cytosol"/>
    <property type="evidence" value="ECO:0007669"/>
    <property type="project" value="TreeGrafter"/>
</dbReference>
<dbReference type="GO" id="GO:0000287">
    <property type="term" value="F:magnesium ion binding"/>
    <property type="evidence" value="ECO:0007669"/>
    <property type="project" value="TreeGrafter"/>
</dbReference>
<evidence type="ECO:0000313" key="1">
    <source>
        <dbReference type="EMBL" id="KAI7839452.1"/>
    </source>
</evidence>
<dbReference type="PANTHER" id="PTHR10000">
    <property type="entry name" value="PHOSPHOSERINE PHOSPHATASE"/>
    <property type="match status" value="1"/>
</dbReference>
<sequence length="325" mass="34442">MALQLSLPRCRAGSAPLQQPAGSRQHRRGRCRAARISTQAALLGAKAEEFASGRRKIELIVSDVDGTLLNPQQQLTAGTRAALQAAAAAGVPIVVATGKALGPWTADVLPHLGSSLPQIYLQGLLINCHQEGVLYQRQLEEHIILEAIEFADQHGVTLTAYCGDRIVCRETDEQSDRLLFYKEPPPESVGPLERQVGQLPISKLIFMSSEQRIAELRPAVEQNFAGRASLTTAIPGMLEVLPLGASKGVGVSWLLERLGVDPAAVMALGDGENDKEMLELCGLGVAMGNAGPAALAAADAITAKNSEDGVARAVERFVLGPRGLL</sequence>
<dbReference type="Gene3D" id="3.30.1240.10">
    <property type="match status" value="1"/>
</dbReference>
<dbReference type="NCBIfam" id="TIGR01484">
    <property type="entry name" value="HAD-SF-IIB"/>
    <property type="match status" value="1"/>
</dbReference>
<dbReference type="GO" id="GO:0016791">
    <property type="term" value="F:phosphatase activity"/>
    <property type="evidence" value="ECO:0007669"/>
    <property type="project" value="TreeGrafter"/>
</dbReference>
<dbReference type="SFLD" id="SFLDG01140">
    <property type="entry name" value="C2.B:_Phosphomannomutase_and_P"/>
    <property type="match status" value="1"/>
</dbReference>
<dbReference type="InterPro" id="IPR036412">
    <property type="entry name" value="HAD-like_sf"/>
</dbReference>
<dbReference type="NCBIfam" id="TIGR00099">
    <property type="entry name" value="Cof-subfamily"/>
    <property type="match status" value="1"/>
</dbReference>
<dbReference type="SFLD" id="SFLDS00003">
    <property type="entry name" value="Haloacid_Dehalogenase"/>
    <property type="match status" value="1"/>
</dbReference>
<dbReference type="InterPro" id="IPR000150">
    <property type="entry name" value="Cof"/>
</dbReference>
<protein>
    <recommendedName>
        <fullName evidence="3">Haloacid dehalogenase-like hydrolase</fullName>
    </recommendedName>
</protein>
<dbReference type="SUPFAM" id="SSF56784">
    <property type="entry name" value="HAD-like"/>
    <property type="match status" value="1"/>
</dbReference>